<comment type="caution">
    <text evidence="2">The sequence shown here is derived from an EMBL/GenBank/DDBJ whole genome shotgun (WGS) entry which is preliminary data.</text>
</comment>
<protein>
    <recommendedName>
        <fullName evidence="4">Ribbon-helix-helix protein CopG domain-containing protein</fullName>
    </recommendedName>
</protein>
<dbReference type="EMBL" id="BAABRI010000008">
    <property type="protein sequence ID" value="GAA5482493.1"/>
    <property type="molecule type" value="Genomic_DNA"/>
</dbReference>
<accession>A0ABP9URR9</accession>
<reference evidence="2 3" key="1">
    <citation type="submission" date="2024-02" db="EMBL/GenBank/DDBJ databases">
        <title>Haloferula sargassicola NBRC 104335.</title>
        <authorList>
            <person name="Ichikawa N."/>
            <person name="Katano-Makiyama Y."/>
            <person name="Hidaka K."/>
        </authorList>
    </citation>
    <scope>NUCLEOTIDE SEQUENCE [LARGE SCALE GENOMIC DNA]</scope>
    <source>
        <strain evidence="2 3">NBRC 104335</strain>
    </source>
</reference>
<dbReference type="RefSeq" id="WP_353566635.1">
    <property type="nucleotide sequence ID" value="NZ_BAABRI010000008.1"/>
</dbReference>
<evidence type="ECO:0008006" key="4">
    <source>
        <dbReference type="Google" id="ProtNLM"/>
    </source>
</evidence>
<evidence type="ECO:0000313" key="3">
    <source>
        <dbReference type="Proteomes" id="UP001476282"/>
    </source>
</evidence>
<feature type="region of interest" description="Disordered" evidence="1">
    <location>
        <begin position="70"/>
        <end position="91"/>
    </location>
</feature>
<keyword evidence="3" id="KW-1185">Reference proteome</keyword>
<dbReference type="Proteomes" id="UP001476282">
    <property type="component" value="Unassembled WGS sequence"/>
</dbReference>
<sequence length="91" mass="10166">MSSQKRRVSAPIRLDPETLELVKVASERTGLAQADILRLCLAIGLEDLRKLNYQIPTVLSDAAARTERRPVRYPDGRNLDNLKVAEPDPEA</sequence>
<organism evidence="2 3">
    <name type="scientific">Haloferula sargassicola</name>
    <dbReference type="NCBI Taxonomy" id="490096"/>
    <lineage>
        <taxon>Bacteria</taxon>
        <taxon>Pseudomonadati</taxon>
        <taxon>Verrucomicrobiota</taxon>
        <taxon>Verrucomicrobiia</taxon>
        <taxon>Verrucomicrobiales</taxon>
        <taxon>Verrucomicrobiaceae</taxon>
        <taxon>Haloferula</taxon>
    </lineage>
</organism>
<proteinExistence type="predicted"/>
<evidence type="ECO:0000313" key="2">
    <source>
        <dbReference type="EMBL" id="GAA5482493.1"/>
    </source>
</evidence>
<name>A0ABP9URR9_9BACT</name>
<gene>
    <name evidence="2" type="ORF">Hsar01_01715</name>
</gene>
<evidence type="ECO:0000256" key="1">
    <source>
        <dbReference type="SAM" id="MobiDB-lite"/>
    </source>
</evidence>